<dbReference type="Proteomes" id="UP000553209">
    <property type="component" value="Unassembled WGS sequence"/>
</dbReference>
<evidence type="ECO:0000256" key="1">
    <source>
        <dbReference type="ARBA" id="ARBA00001946"/>
    </source>
</evidence>
<protein>
    <submittedName>
        <fullName evidence="7">CoA ester lyase</fullName>
    </submittedName>
</protein>
<feature type="binding site" evidence="5">
    <location>
        <position position="136"/>
    </location>
    <ligand>
        <name>Mg(2+)</name>
        <dbReference type="ChEBI" id="CHEBI:18420"/>
    </ligand>
</feature>
<organism evidence="7 8">
    <name type="scientific">Nocardiopsis alborubida</name>
    <dbReference type="NCBI Taxonomy" id="146802"/>
    <lineage>
        <taxon>Bacteria</taxon>
        <taxon>Bacillati</taxon>
        <taxon>Actinomycetota</taxon>
        <taxon>Actinomycetes</taxon>
        <taxon>Streptosporangiales</taxon>
        <taxon>Nocardiopsidaceae</taxon>
        <taxon>Nocardiopsis</taxon>
    </lineage>
</organism>
<evidence type="ECO:0000256" key="3">
    <source>
        <dbReference type="ARBA" id="ARBA00022842"/>
    </source>
</evidence>
<feature type="domain" description="HpcH/HpaI aldolase/citrate lyase" evidence="6">
    <location>
        <begin position="19"/>
        <end position="228"/>
    </location>
</feature>
<dbReference type="PIRSF" id="PIRSF015582">
    <property type="entry name" value="Cit_lyase_B"/>
    <property type="match status" value="1"/>
</dbReference>
<dbReference type="Pfam" id="PF03328">
    <property type="entry name" value="HpcH_HpaI"/>
    <property type="match status" value="1"/>
</dbReference>
<evidence type="ECO:0000256" key="4">
    <source>
        <dbReference type="PIRSR" id="PIRSR015582-1"/>
    </source>
</evidence>
<dbReference type="InterPro" id="IPR015813">
    <property type="entry name" value="Pyrv/PenolPyrv_kinase-like_dom"/>
</dbReference>
<keyword evidence="7" id="KW-0456">Lyase</keyword>
<evidence type="ECO:0000313" key="8">
    <source>
        <dbReference type="Proteomes" id="UP000553209"/>
    </source>
</evidence>
<dbReference type="RefSeq" id="WP_061083352.1">
    <property type="nucleotide sequence ID" value="NZ_JAAXPG010000056.1"/>
</dbReference>
<feature type="binding site" evidence="5">
    <location>
        <position position="162"/>
    </location>
    <ligand>
        <name>Mg(2+)</name>
        <dbReference type="ChEBI" id="CHEBI:18420"/>
    </ligand>
</feature>
<dbReference type="AlphaFoldDB" id="A0A7X6RTG7"/>
<evidence type="ECO:0000256" key="2">
    <source>
        <dbReference type="ARBA" id="ARBA00022723"/>
    </source>
</evidence>
<dbReference type="GO" id="GO:0006107">
    <property type="term" value="P:oxaloacetate metabolic process"/>
    <property type="evidence" value="ECO:0007669"/>
    <property type="project" value="TreeGrafter"/>
</dbReference>
<dbReference type="InterPro" id="IPR005000">
    <property type="entry name" value="Aldolase/citrate-lyase_domain"/>
</dbReference>
<feature type="binding site" evidence="4">
    <location>
        <position position="85"/>
    </location>
    <ligand>
        <name>substrate</name>
    </ligand>
</feature>
<sequence>MAPQTSAARADALATAVTWLFVPASRPDRFAKAVRSGADAVIIDLEDAVPADGKDAARDALRDGWPSVADSRSSLGGGAPAVAVRVNARTTAEFAADARLCRELAPDAVVLPKAESGEDVRAAAEASRALVLPLIESARGLVELSRIASHPETVRLLFGGIDLALDLGTADDAALDPSRSDLVRWSAACSLPPPVDGVTTDVRDGAAAARDAARARRWGFGGKLCVHPAQVAPVDSAFAPDAAELEWARGVLAAGGEGAAQRGGEMIDRPVVERARRLLRRAEGRDRTV</sequence>
<dbReference type="InterPro" id="IPR011206">
    <property type="entry name" value="Citrate_lyase_beta/mcl1/mcl2"/>
</dbReference>
<dbReference type="PANTHER" id="PTHR32308:SF10">
    <property type="entry name" value="CITRATE LYASE SUBUNIT BETA"/>
    <property type="match status" value="1"/>
</dbReference>
<dbReference type="InterPro" id="IPR040442">
    <property type="entry name" value="Pyrv_kinase-like_dom_sf"/>
</dbReference>
<feature type="binding site" evidence="4">
    <location>
        <position position="136"/>
    </location>
    <ligand>
        <name>substrate</name>
    </ligand>
</feature>
<accession>A0A7X6RTG7</accession>
<name>A0A7X6RTG7_9ACTN</name>
<dbReference type="GO" id="GO:0016829">
    <property type="term" value="F:lyase activity"/>
    <property type="evidence" value="ECO:0007669"/>
    <property type="project" value="UniProtKB-KW"/>
</dbReference>
<dbReference type="Gene3D" id="3.20.20.60">
    <property type="entry name" value="Phosphoenolpyruvate-binding domains"/>
    <property type="match status" value="1"/>
</dbReference>
<proteinExistence type="predicted"/>
<evidence type="ECO:0000313" key="7">
    <source>
        <dbReference type="EMBL" id="NKZ02071.1"/>
    </source>
</evidence>
<keyword evidence="8" id="KW-1185">Reference proteome</keyword>
<dbReference type="GO" id="GO:0000287">
    <property type="term" value="F:magnesium ion binding"/>
    <property type="evidence" value="ECO:0007669"/>
    <property type="project" value="TreeGrafter"/>
</dbReference>
<evidence type="ECO:0000259" key="6">
    <source>
        <dbReference type="Pfam" id="PF03328"/>
    </source>
</evidence>
<comment type="cofactor">
    <cofactor evidence="1">
        <name>Mg(2+)</name>
        <dbReference type="ChEBI" id="CHEBI:18420"/>
    </cofactor>
</comment>
<keyword evidence="2 5" id="KW-0479">Metal-binding</keyword>
<reference evidence="7 8" key="1">
    <citation type="submission" date="2020-04" db="EMBL/GenBank/DDBJ databases">
        <title>MicrobeNet Type strains.</title>
        <authorList>
            <person name="Nicholson A.C."/>
        </authorList>
    </citation>
    <scope>NUCLEOTIDE SEQUENCE [LARGE SCALE GENOMIC DNA]</scope>
    <source>
        <strain evidence="7 8">ATCC 23612</strain>
    </source>
</reference>
<gene>
    <name evidence="7" type="ORF">HGB44_31090</name>
</gene>
<comment type="caution">
    <text evidence="7">The sequence shown here is derived from an EMBL/GenBank/DDBJ whole genome shotgun (WGS) entry which is preliminary data.</text>
</comment>
<keyword evidence="3 5" id="KW-0460">Magnesium</keyword>
<dbReference type="EMBL" id="JAAXPG010000056">
    <property type="protein sequence ID" value="NKZ02071.1"/>
    <property type="molecule type" value="Genomic_DNA"/>
</dbReference>
<evidence type="ECO:0000256" key="5">
    <source>
        <dbReference type="PIRSR" id="PIRSR015582-2"/>
    </source>
</evidence>
<dbReference type="SUPFAM" id="SSF51621">
    <property type="entry name" value="Phosphoenolpyruvate/pyruvate domain"/>
    <property type="match status" value="1"/>
</dbReference>
<dbReference type="PANTHER" id="PTHR32308">
    <property type="entry name" value="LYASE BETA SUBUNIT, PUTATIVE (AFU_ORTHOLOGUE AFUA_4G13030)-RELATED"/>
    <property type="match status" value="1"/>
</dbReference>